<dbReference type="AlphaFoldDB" id="A0A9D1K4F5"/>
<proteinExistence type="predicted"/>
<dbReference type="EMBL" id="DVJO01000171">
    <property type="protein sequence ID" value="HIS83496.1"/>
    <property type="molecule type" value="Genomic_DNA"/>
</dbReference>
<organism evidence="1 2">
    <name type="scientific">Candidatus Scatenecus faecavium</name>
    <dbReference type="NCBI Taxonomy" id="2840915"/>
    <lineage>
        <taxon>Bacteria</taxon>
        <taxon>Candidatus Scatenecus</taxon>
    </lineage>
</organism>
<evidence type="ECO:0000313" key="1">
    <source>
        <dbReference type="EMBL" id="HIS83496.1"/>
    </source>
</evidence>
<protein>
    <submittedName>
        <fullName evidence="1">Uncharacterized protein</fullName>
    </submittedName>
</protein>
<gene>
    <name evidence="1" type="ORF">IAD41_07830</name>
</gene>
<evidence type="ECO:0000313" key="2">
    <source>
        <dbReference type="Proteomes" id="UP000824139"/>
    </source>
</evidence>
<dbReference type="Proteomes" id="UP000824139">
    <property type="component" value="Unassembled WGS sequence"/>
</dbReference>
<reference evidence="1" key="1">
    <citation type="submission" date="2020-10" db="EMBL/GenBank/DDBJ databases">
        <authorList>
            <person name="Gilroy R."/>
        </authorList>
    </citation>
    <scope>NUCLEOTIDE SEQUENCE</scope>
    <source>
        <strain evidence="1">CHK152-2994</strain>
    </source>
</reference>
<name>A0A9D1K4F5_9BACT</name>
<comment type="caution">
    <text evidence="1">The sequence shown here is derived from an EMBL/GenBank/DDBJ whole genome shotgun (WGS) entry which is preliminary data.</text>
</comment>
<reference evidence="1" key="2">
    <citation type="journal article" date="2021" name="PeerJ">
        <title>Extensive microbial diversity within the chicken gut microbiome revealed by metagenomics and culture.</title>
        <authorList>
            <person name="Gilroy R."/>
            <person name="Ravi A."/>
            <person name="Getino M."/>
            <person name="Pursley I."/>
            <person name="Horton D.L."/>
            <person name="Alikhan N.F."/>
            <person name="Baker D."/>
            <person name="Gharbi K."/>
            <person name="Hall N."/>
            <person name="Watson M."/>
            <person name="Adriaenssens E.M."/>
            <person name="Foster-Nyarko E."/>
            <person name="Jarju S."/>
            <person name="Secka A."/>
            <person name="Antonio M."/>
            <person name="Oren A."/>
            <person name="Chaudhuri R.R."/>
            <person name="La Ragione R."/>
            <person name="Hildebrand F."/>
            <person name="Pallen M.J."/>
        </authorList>
    </citation>
    <scope>NUCLEOTIDE SEQUENCE</scope>
    <source>
        <strain evidence="1">CHK152-2994</strain>
    </source>
</reference>
<sequence>MGMAASQARLLTITARLNHIELESQNLSNAKIRLSDNTQRASDKYIKALNKTEYLYNTYNAKGEMITQDLTGAALTNYGELKNQYGLINSAGQILVSELDGKNFQESNTLEEFLDKYGVLSEPGKGEIVQVTNPEYAPAMDEYEKLYDEWMTQKPDPEDEKYLTEIPGSTLNSDLYEKFMSATTPCLHDTFELGSNCYMHVLIDLMGPGEHTTSDGQTYTVYPGSGTYGLDMTANARTETMEAVTEAIKNTPCCGNVQDGCGNNHTITVAGKDYTNNECGDAPCNSNETIYQKVVDLYWEARKYFDPEGPMGEGGYREETGGIECYEEFIHILEHDLKQALQKDPEYEFNDELYQADLEEWQAKEPQKPDVPMYVDKEVRKVTDSDKAQWYINLWHRMNGTSDFKGGFGDSAEYDPSEGWASKSKTEQSWAILKDGDMNSPEYLKYAIDNGLITIEQVQFTNPSDSDSGLENVAWTSVIFDTITDVTEQKDQIAITKAETEYEQALSDIEAKDKQLDVQMKKLDTEHNALQTEYDSIKSVIEKNVERNFKIFS</sequence>
<accession>A0A9D1K4F5</accession>